<sequence length="116" mass="13233">MRIRFLGTGGAEGIPAMGCGCAHCTRARQEGGRLIRRRSAVLFSLPGYELLLDTPPDIKAQLETSGIREINGIYITHEHHDHIAGLEEFLYWREDVDLFVEPGLYRKLIRENWGKR</sequence>
<accession>X0V487</accession>
<name>X0V487_9ZZZZ</name>
<dbReference type="SUPFAM" id="SSF56281">
    <property type="entry name" value="Metallo-hydrolase/oxidoreductase"/>
    <property type="match status" value="1"/>
</dbReference>
<feature type="non-terminal residue" evidence="1">
    <location>
        <position position="116"/>
    </location>
</feature>
<organism evidence="1">
    <name type="scientific">marine sediment metagenome</name>
    <dbReference type="NCBI Taxonomy" id="412755"/>
    <lineage>
        <taxon>unclassified sequences</taxon>
        <taxon>metagenomes</taxon>
        <taxon>ecological metagenomes</taxon>
    </lineage>
</organism>
<gene>
    <name evidence="1" type="ORF">S01H1_35667</name>
</gene>
<reference evidence="1" key="1">
    <citation type="journal article" date="2014" name="Front. Microbiol.">
        <title>High frequency of phylogenetically diverse reductive dehalogenase-homologous genes in deep subseafloor sedimentary metagenomes.</title>
        <authorList>
            <person name="Kawai M."/>
            <person name="Futagami T."/>
            <person name="Toyoda A."/>
            <person name="Takaki Y."/>
            <person name="Nishi S."/>
            <person name="Hori S."/>
            <person name="Arai W."/>
            <person name="Tsubouchi T."/>
            <person name="Morono Y."/>
            <person name="Uchiyama I."/>
            <person name="Ito T."/>
            <person name="Fujiyama A."/>
            <person name="Inagaki F."/>
            <person name="Takami H."/>
        </authorList>
    </citation>
    <scope>NUCLEOTIDE SEQUENCE</scope>
    <source>
        <strain evidence="1">Expedition CK06-06</strain>
    </source>
</reference>
<dbReference type="EMBL" id="BARS01022293">
    <property type="protein sequence ID" value="GAG12949.1"/>
    <property type="molecule type" value="Genomic_DNA"/>
</dbReference>
<dbReference type="Pfam" id="PF23023">
    <property type="entry name" value="Anti-Pycsar_Apyc1"/>
    <property type="match status" value="1"/>
</dbReference>
<evidence type="ECO:0000313" key="1">
    <source>
        <dbReference type="EMBL" id="GAG12949.1"/>
    </source>
</evidence>
<protein>
    <submittedName>
        <fullName evidence="1">Uncharacterized protein</fullName>
    </submittedName>
</protein>
<dbReference type="PANTHER" id="PTHR42663:SF6">
    <property type="entry name" value="HYDROLASE C777.06C-RELATED"/>
    <property type="match status" value="1"/>
</dbReference>
<dbReference type="AlphaFoldDB" id="X0V487"/>
<dbReference type="InterPro" id="IPR036866">
    <property type="entry name" value="RibonucZ/Hydroxyglut_hydro"/>
</dbReference>
<dbReference type="Gene3D" id="3.60.15.10">
    <property type="entry name" value="Ribonuclease Z/Hydroxyacylglutathione hydrolase-like"/>
    <property type="match status" value="1"/>
</dbReference>
<dbReference type="PANTHER" id="PTHR42663">
    <property type="entry name" value="HYDROLASE C777.06C-RELATED-RELATED"/>
    <property type="match status" value="1"/>
</dbReference>
<proteinExistence type="predicted"/>
<comment type="caution">
    <text evidence="1">The sequence shown here is derived from an EMBL/GenBank/DDBJ whole genome shotgun (WGS) entry which is preliminary data.</text>
</comment>